<dbReference type="Proteomes" id="UP000664357">
    <property type="component" value="Unassembled WGS sequence"/>
</dbReference>
<evidence type="ECO:0000256" key="4">
    <source>
        <dbReference type="ARBA" id="ARBA00022692"/>
    </source>
</evidence>
<feature type="transmembrane region" description="Helical" evidence="7">
    <location>
        <begin position="367"/>
        <end position="393"/>
    </location>
</feature>
<feature type="transmembrane region" description="Helical" evidence="7">
    <location>
        <begin position="332"/>
        <end position="355"/>
    </location>
</feature>
<feature type="transmembrane region" description="Helical" evidence="7">
    <location>
        <begin position="52"/>
        <end position="75"/>
    </location>
</feature>
<evidence type="ECO:0000259" key="8">
    <source>
        <dbReference type="Pfam" id="PF06808"/>
    </source>
</evidence>
<feature type="transmembrane region" description="Helical" evidence="7">
    <location>
        <begin position="180"/>
        <end position="202"/>
    </location>
</feature>
<dbReference type="RefSeq" id="WP_207701805.1">
    <property type="nucleotide sequence ID" value="NZ_JAFREL020000004.1"/>
</dbReference>
<feature type="transmembrane region" description="Helical" evidence="7">
    <location>
        <begin position="6"/>
        <end position="22"/>
    </location>
</feature>
<evidence type="ECO:0000256" key="5">
    <source>
        <dbReference type="ARBA" id="ARBA00022989"/>
    </source>
</evidence>
<reference evidence="9 10" key="2">
    <citation type="submission" date="2024-02" db="EMBL/GenBank/DDBJ databases">
        <title>The Genome Sequence of Enterococcus sp. DIV0159.</title>
        <authorList>
            <person name="Earl A."/>
            <person name="Manson A."/>
            <person name="Gilmore M."/>
            <person name="Sanders J."/>
            <person name="Shea T."/>
            <person name="Howe W."/>
            <person name="Livny J."/>
            <person name="Cuomo C."/>
            <person name="Neafsey D."/>
            <person name="Birren B."/>
        </authorList>
    </citation>
    <scope>NUCLEOTIDE SEQUENCE [LARGE SCALE GENOMIC DNA]</scope>
    <source>
        <strain evidence="9 10">665A</strain>
    </source>
</reference>
<keyword evidence="10" id="KW-1185">Reference proteome</keyword>
<keyword evidence="3" id="KW-0997">Cell inner membrane</keyword>
<dbReference type="InterPro" id="IPR010656">
    <property type="entry name" value="DctM"/>
</dbReference>
<feature type="domain" description="TRAP C4-dicarboxylate transport system permease DctM subunit" evidence="8">
    <location>
        <begin position="14"/>
        <end position="445"/>
    </location>
</feature>
<feature type="transmembrane region" description="Helical" evidence="7">
    <location>
        <begin position="29"/>
        <end position="46"/>
    </location>
</feature>
<feature type="transmembrane region" description="Helical" evidence="7">
    <location>
        <begin position="142"/>
        <end position="168"/>
    </location>
</feature>
<evidence type="ECO:0000256" key="3">
    <source>
        <dbReference type="ARBA" id="ARBA00022519"/>
    </source>
</evidence>
<keyword evidence="5 7" id="KW-1133">Transmembrane helix</keyword>
<evidence type="ECO:0000256" key="7">
    <source>
        <dbReference type="SAM" id="Phobius"/>
    </source>
</evidence>
<dbReference type="EMBL" id="JAFREL020000004">
    <property type="protein sequence ID" value="MEO1772298.1"/>
    <property type="molecule type" value="Genomic_DNA"/>
</dbReference>
<comment type="caution">
    <text evidence="9">The sequence shown here is derived from an EMBL/GenBank/DDBJ whole genome shotgun (WGS) entry which is preliminary data.</text>
</comment>
<sequence>MGNAVGALVVYILLIVFWAVVVKRNMAEGMILGFIVVALFGGSHFLELIKFGFLKALSNEVLFASLAFVLMSYLIKESGLLKGILIIFDSLLGNVRGGPAFVNIALSAVLGMLSGSNSANTATSGTFTAQWMLKTGWKKETVATLLAGNGGLGAGFPPSASMFIMLGFAQINQLITESQLYITLFVSGIYQVIYRLILVGWLMHKEKIAALPSQDKLSVQAAFVHHWRSLLVFLGAIIPITLTVGPLGKVYDHLGMGEALRSISLLTWIPILMIAIILLLGRKKLKENIPNKQYLVKTLFPHYKNIGGVLLFAFAASEIFSELGLATELVELFATLNFAKPIMVLLIGLLVVLVAGPLSSTATLTSIGLIAFTGLISVGVSPLEAVVAILVFASTEGASPPASGSIFIAAGLTDCRPEATFYPLIKYFVIPITLVGWLIAMGYLPLFV</sequence>
<feature type="transmembrane region" description="Helical" evidence="7">
    <location>
        <begin position="262"/>
        <end position="281"/>
    </location>
</feature>
<feature type="transmembrane region" description="Helical" evidence="7">
    <location>
        <begin position="427"/>
        <end position="447"/>
    </location>
</feature>
<evidence type="ECO:0000256" key="6">
    <source>
        <dbReference type="ARBA" id="ARBA00023136"/>
    </source>
</evidence>
<protein>
    <recommendedName>
        <fullName evidence="8">TRAP C4-dicarboxylate transport system permease DctM subunit domain-containing protein</fullName>
    </recommendedName>
</protein>
<feature type="transmembrane region" description="Helical" evidence="7">
    <location>
        <begin position="302"/>
        <end position="320"/>
    </location>
</feature>
<feature type="transmembrane region" description="Helical" evidence="7">
    <location>
        <begin position="223"/>
        <end position="242"/>
    </location>
</feature>
<keyword evidence="2" id="KW-1003">Cell membrane</keyword>
<gene>
    <name evidence="9" type="ORF">JZO67_004280</name>
</gene>
<accession>A0ABV0EUH4</accession>
<evidence type="ECO:0000256" key="2">
    <source>
        <dbReference type="ARBA" id="ARBA00022475"/>
    </source>
</evidence>
<keyword evidence="6 7" id="KW-0472">Membrane</keyword>
<evidence type="ECO:0000313" key="9">
    <source>
        <dbReference type="EMBL" id="MEO1772298.1"/>
    </source>
</evidence>
<dbReference type="PANTHER" id="PTHR33362">
    <property type="entry name" value="SIALIC ACID TRAP TRANSPORTER PERMEASE PROTEIN SIAT-RELATED"/>
    <property type="match status" value="1"/>
</dbReference>
<comment type="subcellular location">
    <subcellularLocation>
        <location evidence="1">Cell inner membrane</location>
        <topology evidence="1">Multi-pass membrane protein</topology>
    </subcellularLocation>
</comment>
<proteinExistence type="predicted"/>
<keyword evidence="4 7" id="KW-0812">Transmembrane</keyword>
<evidence type="ECO:0000256" key="1">
    <source>
        <dbReference type="ARBA" id="ARBA00004429"/>
    </source>
</evidence>
<dbReference type="Pfam" id="PF06808">
    <property type="entry name" value="DctM"/>
    <property type="match status" value="1"/>
</dbReference>
<reference evidence="9 10" key="1">
    <citation type="submission" date="2021-03" db="EMBL/GenBank/DDBJ databases">
        <authorList>
            <person name="Gilmore M.S."/>
            <person name="Schwartzman J."/>
            <person name="Van Tyne D."/>
            <person name="Martin M."/>
            <person name="Earl A.M."/>
            <person name="Manson A.L."/>
            <person name="Straub T."/>
            <person name="Salamzade R."/>
            <person name="Saavedra J."/>
            <person name="Lebreton F."/>
            <person name="Prichula J."/>
            <person name="Schaufler K."/>
            <person name="Gaca A."/>
            <person name="Sgardioli B."/>
            <person name="Wagenaar J."/>
            <person name="Strong T."/>
        </authorList>
    </citation>
    <scope>NUCLEOTIDE SEQUENCE [LARGE SCALE GENOMIC DNA]</scope>
    <source>
        <strain evidence="9 10">665A</strain>
    </source>
</reference>
<name>A0ABV0EUH4_9ENTE</name>
<organism evidence="9 10">
    <name type="scientific">Candidatus Enterococcus ferrettii</name>
    <dbReference type="NCBI Taxonomy" id="2815324"/>
    <lineage>
        <taxon>Bacteria</taxon>
        <taxon>Bacillati</taxon>
        <taxon>Bacillota</taxon>
        <taxon>Bacilli</taxon>
        <taxon>Lactobacillales</taxon>
        <taxon>Enterococcaceae</taxon>
        <taxon>Enterococcus</taxon>
    </lineage>
</organism>
<dbReference type="InterPro" id="IPR004681">
    <property type="entry name" value="TRAP_DctM"/>
</dbReference>
<evidence type="ECO:0000313" key="10">
    <source>
        <dbReference type="Proteomes" id="UP000664357"/>
    </source>
</evidence>
<dbReference type="PANTHER" id="PTHR33362:SF2">
    <property type="entry name" value="TRAP TRANSPORTER LARGE PERMEASE PROTEIN"/>
    <property type="match status" value="1"/>
</dbReference>